<protein>
    <submittedName>
        <fullName evidence="4">Tetrahydromethanopterin S-methyltransferase subunit H</fullName>
        <ecNumber evidence="4">2.1.1.86</ecNumber>
    </submittedName>
</protein>
<dbReference type="Pfam" id="PF02007">
    <property type="entry name" value="MtrH"/>
    <property type="match status" value="1"/>
</dbReference>
<dbReference type="EMBL" id="DSEU01000017">
    <property type="protein sequence ID" value="HEM66551.1"/>
    <property type="molecule type" value="Genomic_DNA"/>
</dbReference>
<comment type="similarity">
    <text evidence="1">Belongs to the MtrH family.</text>
</comment>
<dbReference type="EC" id="2.1.1.86" evidence="4"/>
<evidence type="ECO:0000256" key="3">
    <source>
        <dbReference type="ARBA" id="ARBA00022679"/>
    </source>
</evidence>
<dbReference type="GO" id="GO:0006730">
    <property type="term" value="P:one-carbon metabolic process"/>
    <property type="evidence" value="ECO:0007669"/>
    <property type="project" value="InterPro"/>
</dbReference>
<keyword evidence="3 4" id="KW-0808">Transferase</keyword>
<dbReference type="AlphaFoldDB" id="A0A7J2U1A5"/>
<dbReference type="InterPro" id="IPR023467">
    <property type="entry name" value="MeTrfase_MtrH/MtxH"/>
</dbReference>
<organism evidence="4">
    <name type="scientific">Ignisphaera aggregans</name>
    <dbReference type="NCBI Taxonomy" id="334771"/>
    <lineage>
        <taxon>Archaea</taxon>
        <taxon>Thermoproteota</taxon>
        <taxon>Thermoprotei</taxon>
        <taxon>Desulfurococcales</taxon>
        <taxon>Desulfurococcaceae</taxon>
        <taxon>Ignisphaera</taxon>
    </lineage>
</organism>
<keyword evidence="2 4" id="KW-0489">Methyltransferase</keyword>
<evidence type="ECO:0000256" key="2">
    <source>
        <dbReference type="ARBA" id="ARBA00022603"/>
    </source>
</evidence>
<dbReference type="SUPFAM" id="SSF51717">
    <property type="entry name" value="Dihydropteroate synthetase-like"/>
    <property type="match status" value="1"/>
</dbReference>
<dbReference type="GO" id="GO:0008168">
    <property type="term" value="F:methyltransferase activity"/>
    <property type="evidence" value="ECO:0007669"/>
    <property type="project" value="UniProtKB-KW"/>
</dbReference>
<reference evidence="4" key="1">
    <citation type="journal article" date="2020" name="mSystems">
        <title>Genome- and Community-Level Interaction Insights into Carbon Utilization and Element Cycling Functions of Hydrothermarchaeota in Hydrothermal Sediment.</title>
        <authorList>
            <person name="Zhou Z."/>
            <person name="Liu Y."/>
            <person name="Xu W."/>
            <person name="Pan J."/>
            <person name="Luo Z.H."/>
            <person name="Li M."/>
        </authorList>
    </citation>
    <scope>NUCLEOTIDE SEQUENCE [LARGE SCALE GENOMIC DNA]</scope>
    <source>
        <strain evidence="4">SpSt-125</strain>
    </source>
</reference>
<accession>A0A7J2U1A5</accession>
<dbReference type="Gene3D" id="3.20.20.20">
    <property type="entry name" value="Dihydropteroate synthase-like"/>
    <property type="match status" value="1"/>
</dbReference>
<dbReference type="InterPro" id="IPR011005">
    <property type="entry name" value="Dihydropteroate_synth-like_sf"/>
</dbReference>
<dbReference type="NCBIfam" id="NF002142">
    <property type="entry name" value="PRK00979.1-1"/>
    <property type="match status" value="1"/>
</dbReference>
<comment type="caution">
    <text evidence="4">The sequence shown here is derived from an EMBL/GenBank/DDBJ whole genome shotgun (WGS) entry which is preliminary data.</text>
</comment>
<dbReference type="GO" id="GO:0032259">
    <property type="term" value="P:methylation"/>
    <property type="evidence" value="ECO:0007669"/>
    <property type="project" value="UniProtKB-KW"/>
</dbReference>
<evidence type="ECO:0000313" key="4">
    <source>
        <dbReference type="EMBL" id="HEM66551.1"/>
    </source>
</evidence>
<proteinExistence type="inferred from homology"/>
<name>A0A7J2U1A5_9CREN</name>
<gene>
    <name evidence="4" type="ORF">ENO26_03120</name>
</gene>
<sequence length="290" mass="31935">MYRVQQKVFEIGGVKIGGQAFENPPVLVGTMFYHGHKVVSDPKRGDFDRSKAEELIKAVEDVSSKTRIPAVIDVTAESPEAMARYLEFVANTTKLPIFIDSPAIEVAKAGFHFAKEAGLLSRVAYNSVTAKSKDDEYKLLQEYEIKAVVALLYTDRVIDVDARLKALETVLSKASAYGIEKLLVDTFVIDIPSLSAACKALIEVKARYGLPAGMGAHNAVSSQRKAFKERFGAEGYKACELTSNTMSIALGADFLLYGPIEVAKEIFPAVYTVYTAYKYLARRKENLIQL</sequence>
<evidence type="ECO:0000256" key="1">
    <source>
        <dbReference type="ARBA" id="ARBA00006230"/>
    </source>
</evidence>